<keyword evidence="1" id="KW-1133">Transmembrane helix</keyword>
<dbReference type="Pfam" id="PF22570">
    <property type="entry name" value="LiaF-TM"/>
    <property type="match status" value="1"/>
</dbReference>
<comment type="caution">
    <text evidence="3">The sequence shown here is derived from an EMBL/GenBank/DDBJ whole genome shotgun (WGS) entry which is preliminary data.</text>
</comment>
<protein>
    <recommendedName>
        <fullName evidence="2">LiaF transmembrane domain-containing protein</fullName>
    </recommendedName>
</protein>
<proteinExistence type="predicted"/>
<dbReference type="EMBL" id="MSPT01000011">
    <property type="protein sequence ID" value="ONK27091.1"/>
    <property type="molecule type" value="Genomic_DNA"/>
</dbReference>
<reference evidence="5 6" key="1">
    <citation type="submission" date="2016-12" db="EMBL/GenBank/DDBJ databases">
        <authorList>
            <person name="Gulvik C.A."/>
        </authorList>
    </citation>
    <scope>NUCLEOTIDE SEQUENCE [LARGE SCALE GENOMIC DNA]</scope>
    <source>
        <strain evidence="4 6">12-5202</strain>
        <strain evidence="3 5">12-5291</strain>
    </source>
</reference>
<evidence type="ECO:0000256" key="1">
    <source>
        <dbReference type="SAM" id="Phobius"/>
    </source>
</evidence>
<sequence length="228" mass="25355">MKKYVLGIGLLVLSGLVLFQNYLPRFDLSIWKMVWLIGLGAGLLISLLKKRLYASFFFGTGLFILLNQQYHFLAIDKKTVIVGAVLACLGCSILFKPKRGRILFLTDFDGWSADDKKAMLEEENSVAFGSSTRYIHDRNFVGGNVDVAFGSATIYFDNAVMAGEEAVFEVDAAFSTVYLYVPATWLVQIKADKAFSTLQQAPQPTVVDKRLLVKADLAFSNLTIVRLD</sequence>
<dbReference type="RefSeq" id="WP_076996252.1">
    <property type="nucleotide sequence ID" value="NZ_MSPR01000011.1"/>
</dbReference>
<dbReference type="Proteomes" id="UP000188946">
    <property type="component" value="Unassembled WGS sequence"/>
</dbReference>
<dbReference type="InterPro" id="IPR054331">
    <property type="entry name" value="LiaF_TM"/>
</dbReference>
<dbReference type="AlphaFoldDB" id="A0AB36JQ01"/>
<accession>A0AB36JQ01</accession>
<feature type="transmembrane region" description="Helical" evidence="1">
    <location>
        <begin position="29"/>
        <end position="48"/>
    </location>
</feature>
<evidence type="ECO:0000313" key="3">
    <source>
        <dbReference type="EMBL" id="ONK27091.1"/>
    </source>
</evidence>
<name>A0AB36JQ01_9STRE</name>
<keyword evidence="6" id="KW-1185">Reference proteome</keyword>
<gene>
    <name evidence="4" type="ORF">BVE84_06500</name>
    <name evidence="3" type="ORF">BVE86_05865</name>
</gene>
<keyword evidence="1" id="KW-0812">Transmembrane</keyword>
<feature type="transmembrane region" description="Helical" evidence="1">
    <location>
        <begin position="79"/>
        <end position="95"/>
    </location>
</feature>
<evidence type="ECO:0000313" key="5">
    <source>
        <dbReference type="Proteomes" id="UP000188600"/>
    </source>
</evidence>
<feature type="transmembrane region" description="Helical" evidence="1">
    <location>
        <begin position="55"/>
        <end position="73"/>
    </location>
</feature>
<dbReference type="EMBL" id="MSPR01000011">
    <property type="protein sequence ID" value="ONK28524.1"/>
    <property type="molecule type" value="Genomic_DNA"/>
</dbReference>
<dbReference type="Proteomes" id="UP000188600">
    <property type="component" value="Unassembled WGS sequence"/>
</dbReference>
<organism evidence="3 5">
    <name type="scientific">Streptococcus azizii</name>
    <dbReference type="NCBI Taxonomy" id="1579424"/>
    <lineage>
        <taxon>Bacteria</taxon>
        <taxon>Bacillati</taxon>
        <taxon>Bacillota</taxon>
        <taxon>Bacilli</taxon>
        <taxon>Lactobacillales</taxon>
        <taxon>Streptococcaceae</taxon>
        <taxon>Streptococcus</taxon>
    </lineage>
</organism>
<feature type="domain" description="LiaF transmembrane" evidence="2">
    <location>
        <begin position="7"/>
        <end position="100"/>
    </location>
</feature>
<evidence type="ECO:0000313" key="4">
    <source>
        <dbReference type="EMBL" id="ONK28524.1"/>
    </source>
</evidence>
<evidence type="ECO:0000313" key="6">
    <source>
        <dbReference type="Proteomes" id="UP000188946"/>
    </source>
</evidence>
<evidence type="ECO:0000259" key="2">
    <source>
        <dbReference type="Pfam" id="PF22570"/>
    </source>
</evidence>
<keyword evidence="1" id="KW-0472">Membrane</keyword>